<dbReference type="Proteomes" id="UP000823854">
    <property type="component" value="Unassembled WGS sequence"/>
</dbReference>
<name>A0A9D2Q0M2_9MICO</name>
<evidence type="ECO:0000256" key="1">
    <source>
        <dbReference type="SAM" id="MobiDB-lite"/>
    </source>
</evidence>
<reference evidence="2" key="2">
    <citation type="submission" date="2021-04" db="EMBL/GenBank/DDBJ databases">
        <authorList>
            <person name="Gilroy R."/>
        </authorList>
    </citation>
    <scope>NUCLEOTIDE SEQUENCE</scope>
    <source>
        <strain evidence="2">CHK130-7132</strain>
    </source>
</reference>
<dbReference type="AlphaFoldDB" id="A0A9D2Q0M2"/>
<feature type="compositionally biased region" description="Acidic residues" evidence="1">
    <location>
        <begin position="15"/>
        <end position="26"/>
    </location>
</feature>
<comment type="caution">
    <text evidence="2">The sequence shown here is derived from an EMBL/GenBank/DDBJ whole genome shotgun (WGS) entry which is preliminary data.</text>
</comment>
<feature type="region of interest" description="Disordered" evidence="1">
    <location>
        <begin position="1"/>
        <end position="79"/>
    </location>
</feature>
<evidence type="ECO:0000313" key="3">
    <source>
        <dbReference type="Proteomes" id="UP000823854"/>
    </source>
</evidence>
<proteinExistence type="predicted"/>
<feature type="non-terminal residue" evidence="2">
    <location>
        <position position="1"/>
    </location>
</feature>
<organism evidence="2 3">
    <name type="scientific">Candidatus Brachybacterium intestinipullorum</name>
    <dbReference type="NCBI Taxonomy" id="2838512"/>
    <lineage>
        <taxon>Bacteria</taxon>
        <taxon>Bacillati</taxon>
        <taxon>Actinomycetota</taxon>
        <taxon>Actinomycetes</taxon>
        <taxon>Micrococcales</taxon>
        <taxon>Dermabacteraceae</taxon>
        <taxon>Brachybacterium</taxon>
    </lineage>
</organism>
<evidence type="ECO:0000313" key="2">
    <source>
        <dbReference type="EMBL" id="HJC69814.1"/>
    </source>
</evidence>
<protein>
    <submittedName>
        <fullName evidence="2">BCCT family transporter</fullName>
    </submittedName>
</protein>
<sequence>EWAQVLPPEEFERREEDDEFDTDDYVVEPTFTSEVPVLTDPYEEIEGIDLDYQPEPGTLPSRTGSSKPDLPEGGRPQSS</sequence>
<reference evidence="2" key="1">
    <citation type="journal article" date="2021" name="PeerJ">
        <title>Extensive microbial diversity within the chicken gut microbiome revealed by metagenomics and culture.</title>
        <authorList>
            <person name="Gilroy R."/>
            <person name="Ravi A."/>
            <person name="Getino M."/>
            <person name="Pursley I."/>
            <person name="Horton D.L."/>
            <person name="Alikhan N.F."/>
            <person name="Baker D."/>
            <person name="Gharbi K."/>
            <person name="Hall N."/>
            <person name="Watson M."/>
            <person name="Adriaenssens E.M."/>
            <person name="Foster-Nyarko E."/>
            <person name="Jarju S."/>
            <person name="Secka A."/>
            <person name="Antonio M."/>
            <person name="Oren A."/>
            <person name="Chaudhuri R.R."/>
            <person name="La Ragione R."/>
            <person name="Hildebrand F."/>
            <person name="Pallen M.J."/>
        </authorList>
    </citation>
    <scope>NUCLEOTIDE SEQUENCE</scope>
    <source>
        <strain evidence="2">CHK130-7132</strain>
    </source>
</reference>
<accession>A0A9D2Q0M2</accession>
<dbReference type="EMBL" id="DWWC01000188">
    <property type="protein sequence ID" value="HJC69814.1"/>
    <property type="molecule type" value="Genomic_DNA"/>
</dbReference>
<gene>
    <name evidence="2" type="ORF">H9932_09095</name>
</gene>